<dbReference type="SUPFAM" id="SSF50249">
    <property type="entry name" value="Nucleic acid-binding proteins"/>
    <property type="match status" value="1"/>
</dbReference>
<comment type="caution">
    <text evidence="9">The sequence shown here is derived from an EMBL/GenBank/DDBJ whole genome shotgun (WGS) entry which is preliminary data.</text>
</comment>
<dbReference type="Pfam" id="PF02565">
    <property type="entry name" value="RecO_C"/>
    <property type="match status" value="1"/>
</dbReference>
<evidence type="ECO:0000256" key="4">
    <source>
        <dbReference type="ARBA" id="ARBA00023172"/>
    </source>
</evidence>
<feature type="domain" description="DNA replication/recombination mediator RecO N-terminal" evidence="8">
    <location>
        <begin position="1"/>
        <end position="69"/>
    </location>
</feature>
<keyword evidence="5 7" id="KW-0234">DNA repair</keyword>
<evidence type="ECO:0000256" key="1">
    <source>
        <dbReference type="ARBA" id="ARBA00007452"/>
    </source>
</evidence>
<dbReference type="GO" id="GO:0006310">
    <property type="term" value="P:DNA recombination"/>
    <property type="evidence" value="ECO:0007669"/>
    <property type="project" value="UniProtKB-UniRule"/>
</dbReference>
<comment type="function">
    <text evidence="7">Involved in DNA repair and RecF pathway recombination.</text>
</comment>
<organism evidence="9 10">
    <name type="scientific">Segnochrobactrum spirostomi</name>
    <dbReference type="NCBI Taxonomy" id="2608987"/>
    <lineage>
        <taxon>Bacteria</taxon>
        <taxon>Pseudomonadati</taxon>
        <taxon>Pseudomonadota</taxon>
        <taxon>Alphaproteobacteria</taxon>
        <taxon>Hyphomicrobiales</taxon>
        <taxon>Segnochrobactraceae</taxon>
        <taxon>Segnochrobactrum</taxon>
    </lineage>
</organism>
<dbReference type="PANTHER" id="PTHR33991:SF1">
    <property type="entry name" value="DNA REPAIR PROTEIN RECO"/>
    <property type="match status" value="1"/>
</dbReference>
<dbReference type="InterPro" id="IPR042242">
    <property type="entry name" value="RecO_C"/>
</dbReference>
<dbReference type="AlphaFoldDB" id="A0A6A7Y045"/>
<dbReference type="GO" id="GO:0043590">
    <property type="term" value="C:bacterial nucleoid"/>
    <property type="evidence" value="ECO:0007669"/>
    <property type="project" value="TreeGrafter"/>
</dbReference>
<evidence type="ECO:0000256" key="2">
    <source>
        <dbReference type="ARBA" id="ARBA00021310"/>
    </source>
</evidence>
<dbReference type="HAMAP" id="MF_00201">
    <property type="entry name" value="RecO"/>
    <property type="match status" value="1"/>
</dbReference>
<accession>A0A6A7Y045</accession>
<dbReference type="Gene3D" id="2.40.50.140">
    <property type="entry name" value="Nucleic acid-binding proteins"/>
    <property type="match status" value="1"/>
</dbReference>
<keyword evidence="4 7" id="KW-0233">DNA recombination</keyword>
<dbReference type="Gene3D" id="1.20.1440.120">
    <property type="entry name" value="Recombination protein O, C-terminal domain"/>
    <property type="match status" value="1"/>
</dbReference>
<evidence type="ECO:0000313" key="9">
    <source>
        <dbReference type="EMBL" id="MQT11757.1"/>
    </source>
</evidence>
<evidence type="ECO:0000256" key="6">
    <source>
        <dbReference type="ARBA" id="ARBA00033409"/>
    </source>
</evidence>
<evidence type="ECO:0000256" key="5">
    <source>
        <dbReference type="ARBA" id="ARBA00023204"/>
    </source>
</evidence>
<evidence type="ECO:0000256" key="7">
    <source>
        <dbReference type="HAMAP-Rule" id="MF_00201"/>
    </source>
</evidence>
<evidence type="ECO:0000256" key="3">
    <source>
        <dbReference type="ARBA" id="ARBA00022763"/>
    </source>
</evidence>
<dbReference type="EMBL" id="VWNA01000001">
    <property type="protein sequence ID" value="MQT11757.1"/>
    <property type="molecule type" value="Genomic_DNA"/>
</dbReference>
<dbReference type="InterPro" id="IPR037278">
    <property type="entry name" value="ARFGAP/RecO"/>
</dbReference>
<dbReference type="Proteomes" id="UP000332515">
    <property type="component" value="Unassembled WGS sequence"/>
</dbReference>
<sequence>MEWHDEGIVLTTRPLGERDVVVELMTAAHGRHLGLVRGGRSRRLQPVLQPSNTVDCRWRARLDEQLGAFAIEPITGRAGTIMESAVASFGLATLSAHLRHLPERDPHPGLYSAFTIVLDHLDTPAVAGALMVRFEMALLEELGFGLDVSRCAVSGETSDLTHVSPKTGRAVGRVVAEPYLDRLLPLPRFLIDRGMNADPDLDDIRAGLGLTGHFLDRHLNEPRGILMPRAREHFLAALAKALPVESSR</sequence>
<dbReference type="GO" id="GO:0006302">
    <property type="term" value="P:double-strand break repair"/>
    <property type="evidence" value="ECO:0007669"/>
    <property type="project" value="TreeGrafter"/>
</dbReference>
<name>A0A6A7Y045_9HYPH</name>
<proteinExistence type="inferred from homology"/>
<keyword evidence="10" id="KW-1185">Reference proteome</keyword>
<protein>
    <recommendedName>
        <fullName evidence="2 7">DNA repair protein RecO</fullName>
    </recommendedName>
    <alternativeName>
        <fullName evidence="6 7">Recombination protein O</fullName>
    </alternativeName>
</protein>
<reference evidence="9 10" key="1">
    <citation type="submission" date="2019-09" db="EMBL/GenBank/DDBJ databases">
        <title>Segnochrobactrum spirostomi gen. nov., sp. nov., isolated from the ciliate Spirostomum cf. yagiui and description of a novel family, Segnochrobactraceae fam. nov. within the order Rhizobiales of the class Alphaproteobacteria.</title>
        <authorList>
            <person name="Akter S."/>
            <person name="Shazib S.U.A."/>
            <person name="Shin M.K."/>
        </authorList>
    </citation>
    <scope>NUCLEOTIDE SEQUENCE [LARGE SCALE GENOMIC DNA]</scope>
    <source>
        <strain evidence="9 10">Sp-1</strain>
    </source>
</reference>
<dbReference type="RefSeq" id="WP_153478802.1">
    <property type="nucleotide sequence ID" value="NZ_VWNA01000001.1"/>
</dbReference>
<evidence type="ECO:0000313" key="10">
    <source>
        <dbReference type="Proteomes" id="UP000332515"/>
    </source>
</evidence>
<dbReference type="InterPro" id="IPR012340">
    <property type="entry name" value="NA-bd_OB-fold"/>
</dbReference>
<dbReference type="SUPFAM" id="SSF57863">
    <property type="entry name" value="ArfGap/RecO-like zinc finger"/>
    <property type="match status" value="1"/>
</dbReference>
<dbReference type="NCBIfam" id="TIGR00613">
    <property type="entry name" value="reco"/>
    <property type="match status" value="1"/>
</dbReference>
<dbReference type="PANTHER" id="PTHR33991">
    <property type="entry name" value="DNA REPAIR PROTEIN RECO"/>
    <property type="match status" value="1"/>
</dbReference>
<dbReference type="Pfam" id="PF11967">
    <property type="entry name" value="RecO_N"/>
    <property type="match status" value="1"/>
</dbReference>
<dbReference type="InterPro" id="IPR022572">
    <property type="entry name" value="DNA_rep/recomb_RecO_N"/>
</dbReference>
<keyword evidence="3 7" id="KW-0227">DNA damage</keyword>
<evidence type="ECO:0000259" key="8">
    <source>
        <dbReference type="Pfam" id="PF11967"/>
    </source>
</evidence>
<gene>
    <name evidence="7 9" type="primary">recO</name>
    <name evidence="9" type="ORF">F0357_03525</name>
</gene>
<dbReference type="InterPro" id="IPR003717">
    <property type="entry name" value="RecO"/>
</dbReference>
<comment type="similarity">
    <text evidence="1 7">Belongs to the RecO family.</text>
</comment>